<organism evidence="2 3">
    <name type="scientific">Sinisalibacter aestuarii</name>
    <dbReference type="NCBI Taxonomy" id="2949426"/>
    <lineage>
        <taxon>Bacteria</taxon>
        <taxon>Pseudomonadati</taxon>
        <taxon>Pseudomonadota</taxon>
        <taxon>Alphaproteobacteria</taxon>
        <taxon>Rhodobacterales</taxon>
        <taxon>Roseobacteraceae</taxon>
        <taxon>Sinisalibacter</taxon>
    </lineage>
</organism>
<accession>A0ABQ5LRD4</accession>
<name>A0ABQ5LRD4_9RHOB</name>
<gene>
    <name evidence="2" type="ORF">STA1M1_13870</name>
</gene>
<dbReference type="Proteomes" id="UP001144205">
    <property type="component" value="Unassembled WGS sequence"/>
</dbReference>
<dbReference type="Gene3D" id="2.40.160.20">
    <property type="match status" value="1"/>
</dbReference>
<dbReference type="NCBIfam" id="TIGR01414">
    <property type="entry name" value="autotrans_barl"/>
    <property type="match status" value="1"/>
</dbReference>
<dbReference type="InterPro" id="IPR011250">
    <property type="entry name" value="OMP/PagP_B-barrel"/>
</dbReference>
<keyword evidence="1" id="KW-0732">Signal</keyword>
<proteinExistence type="predicted"/>
<comment type="caution">
    <text evidence="2">The sequence shown here is derived from an EMBL/GenBank/DDBJ whole genome shotgun (WGS) entry which is preliminary data.</text>
</comment>
<feature type="signal peptide" evidence="1">
    <location>
        <begin position="1"/>
        <end position="23"/>
    </location>
</feature>
<dbReference type="SUPFAM" id="SSF56925">
    <property type="entry name" value="OMPA-like"/>
    <property type="match status" value="1"/>
</dbReference>
<keyword evidence="3" id="KW-1185">Reference proteome</keyword>
<evidence type="ECO:0000256" key="1">
    <source>
        <dbReference type="SAM" id="SignalP"/>
    </source>
</evidence>
<reference evidence="2" key="1">
    <citation type="journal article" date="2023" name="Int. J. Syst. Evol. Microbiol.">
        <title>Sinisalibacter aestuarii sp. nov., isolated from estuarine sediment of the Arakawa River.</title>
        <authorList>
            <person name="Arafat S.T."/>
            <person name="Hirano S."/>
            <person name="Sato A."/>
            <person name="Takeuchi K."/>
            <person name="Yasuda T."/>
            <person name="Terahara T."/>
            <person name="Hamada M."/>
            <person name="Kobayashi T."/>
        </authorList>
    </citation>
    <scope>NUCLEOTIDE SEQUENCE</scope>
    <source>
        <strain evidence="2">B-399</strain>
    </source>
</reference>
<evidence type="ECO:0000313" key="3">
    <source>
        <dbReference type="Proteomes" id="UP001144205"/>
    </source>
</evidence>
<protein>
    <recommendedName>
        <fullName evidence="4">Outer membrane protein beta-barrel domain-containing protein</fullName>
    </recommendedName>
</protein>
<feature type="chain" id="PRO_5046537261" description="Outer membrane protein beta-barrel domain-containing protein" evidence="1">
    <location>
        <begin position="24"/>
        <end position="153"/>
    </location>
</feature>
<dbReference type="RefSeq" id="WP_281841505.1">
    <property type="nucleotide sequence ID" value="NZ_BROH01000003.1"/>
</dbReference>
<evidence type="ECO:0000313" key="2">
    <source>
        <dbReference type="EMBL" id="GKY87518.1"/>
    </source>
</evidence>
<dbReference type="EMBL" id="BROH01000003">
    <property type="protein sequence ID" value="GKY87518.1"/>
    <property type="molecule type" value="Genomic_DNA"/>
</dbReference>
<dbReference type="InterPro" id="IPR006315">
    <property type="entry name" value="OM_autotransptr_brl_dom"/>
</dbReference>
<evidence type="ECO:0008006" key="4">
    <source>
        <dbReference type="Google" id="ProtNLM"/>
    </source>
</evidence>
<sequence length="153" mass="15936">MTRMTKTLLLSAALALAAPAVIAADWEGPYVGAYGATVNGNSFAFGGQAGYMYDLGNGAFVGGEIDVLFPNTGVDYVAAGTLRFAYEVMPDALIYGQGGVARASNSTNWWLVGAGAQYAFTDELSLRAGVDRYETFGGGTSNWVAKAGLVYGF</sequence>